<keyword evidence="1" id="KW-0732">Signal</keyword>
<evidence type="ECO:0000313" key="3">
    <source>
        <dbReference type="Proteomes" id="UP000481109"/>
    </source>
</evidence>
<name>A0A6G4XCF0_9ACTN</name>
<comment type="caution">
    <text evidence="2">The sequence shown here is derived from an EMBL/GenBank/DDBJ whole genome shotgun (WGS) entry which is preliminary data.</text>
</comment>
<protein>
    <submittedName>
        <fullName evidence="2">Uncharacterized protein</fullName>
    </submittedName>
</protein>
<evidence type="ECO:0000313" key="2">
    <source>
        <dbReference type="EMBL" id="NGO74517.1"/>
    </source>
</evidence>
<reference evidence="2 3" key="1">
    <citation type="submission" date="2020-02" db="EMBL/GenBank/DDBJ databases">
        <title>Whole-genome analyses of novel actinobacteria.</title>
        <authorList>
            <person name="Sahin N."/>
            <person name="Tokatli A."/>
        </authorList>
    </citation>
    <scope>NUCLEOTIDE SEQUENCE [LARGE SCALE GENOMIC DNA]</scope>
    <source>
        <strain evidence="2 3">YC504</strain>
    </source>
</reference>
<proteinExistence type="predicted"/>
<accession>A0A6G4XCF0</accession>
<organism evidence="2 3">
    <name type="scientific">Streptomyces mesophilus</name>
    <dbReference type="NCBI Taxonomy" id="1775132"/>
    <lineage>
        <taxon>Bacteria</taxon>
        <taxon>Bacillati</taxon>
        <taxon>Actinomycetota</taxon>
        <taxon>Actinomycetes</taxon>
        <taxon>Kitasatosporales</taxon>
        <taxon>Streptomycetaceae</taxon>
        <taxon>Streptomyces</taxon>
    </lineage>
</organism>
<feature type="signal peptide" evidence="1">
    <location>
        <begin position="1"/>
        <end position="32"/>
    </location>
</feature>
<keyword evidence="3" id="KW-1185">Reference proteome</keyword>
<feature type="chain" id="PRO_5026267909" evidence="1">
    <location>
        <begin position="33"/>
        <end position="329"/>
    </location>
</feature>
<evidence type="ECO:0000256" key="1">
    <source>
        <dbReference type="SAM" id="SignalP"/>
    </source>
</evidence>
<dbReference type="Proteomes" id="UP000481109">
    <property type="component" value="Unassembled WGS sequence"/>
</dbReference>
<sequence length="329" mass="34335">MPFISPRRPALAVTARAVLPIGTALTCLLAGAATATPAPRPAGADVDLAIADAPVQLSPGQRGVQRLTVSNAAKRATTGVALVSYATPPYTNVDRKRPLPGGCRIAYQNQDPVMPEIVTCRLGAGLAKGKDRTVAIPVVVTDRARLTGTVRGRSSVMPAPGSKDVEVDTNNNWVLARLNLTRPTPPLPKGNKVGLWVAQADAVIAKDNTGELELSYGNTGPNETRRGAVVVVTTPLLVKIDTEAGLPDECTLALDDRTPGIPQVVRCTLDDVDVEEDDTFTLPLVAQPGAPKGMSTGTTLVAPGHPEDVDTDQVDNVGVAVARIPVRTP</sequence>
<dbReference type="AlphaFoldDB" id="A0A6G4XCF0"/>
<dbReference type="RefSeq" id="WP_165330030.1">
    <property type="nucleotide sequence ID" value="NZ_JAAKZW010000003.1"/>
</dbReference>
<dbReference type="EMBL" id="JAAKZW010000003">
    <property type="protein sequence ID" value="NGO74517.1"/>
    <property type="molecule type" value="Genomic_DNA"/>
</dbReference>
<gene>
    <name evidence="2" type="ORF">G6045_02285</name>
</gene>